<feature type="transmembrane region" description="Helical" evidence="1">
    <location>
        <begin position="156"/>
        <end position="176"/>
    </location>
</feature>
<feature type="transmembrane region" description="Helical" evidence="1">
    <location>
        <begin position="100"/>
        <end position="119"/>
    </location>
</feature>
<organism evidence="2 3">
    <name type="scientific">Desulfosporosinus acididurans</name>
    <dbReference type="NCBI Taxonomy" id="476652"/>
    <lineage>
        <taxon>Bacteria</taxon>
        <taxon>Bacillati</taxon>
        <taxon>Bacillota</taxon>
        <taxon>Clostridia</taxon>
        <taxon>Eubacteriales</taxon>
        <taxon>Desulfitobacteriaceae</taxon>
        <taxon>Desulfosporosinus</taxon>
    </lineage>
</organism>
<reference evidence="2 3" key="1">
    <citation type="submission" date="2015-06" db="EMBL/GenBank/DDBJ databases">
        <title>Draft genome of the moderately acidophilic sulfate reducer Candidatus Desulfosporosinus acididurans strain M1.</title>
        <authorList>
            <person name="Poehlein A."/>
            <person name="Petzsch P."/>
            <person name="Johnson B.D."/>
            <person name="Schloemann M."/>
            <person name="Daniel R."/>
            <person name="Muehling M."/>
        </authorList>
    </citation>
    <scope>NUCLEOTIDE SEQUENCE [LARGE SCALE GENOMIC DNA]</scope>
    <source>
        <strain evidence="2 3">M1</strain>
    </source>
</reference>
<evidence type="ECO:0000313" key="3">
    <source>
        <dbReference type="Proteomes" id="UP000036356"/>
    </source>
</evidence>
<dbReference type="RefSeq" id="WP_047809250.1">
    <property type="nucleotide sequence ID" value="NZ_LDZY01000004.1"/>
</dbReference>
<proteinExistence type="predicted"/>
<dbReference type="STRING" id="476652.DEAC_c13720"/>
<feature type="transmembrane region" description="Helical" evidence="1">
    <location>
        <begin position="76"/>
        <end position="94"/>
    </location>
</feature>
<dbReference type="EMBL" id="LDZY01000004">
    <property type="protein sequence ID" value="KLU66705.1"/>
    <property type="molecule type" value="Genomic_DNA"/>
</dbReference>
<keyword evidence="1" id="KW-1133">Transmembrane helix</keyword>
<keyword evidence="1" id="KW-0472">Membrane</keyword>
<keyword evidence="1" id="KW-0812">Transmembrane</keyword>
<name>A0A0J1FTA6_9FIRM</name>
<keyword evidence="3" id="KW-1185">Reference proteome</keyword>
<dbReference type="Proteomes" id="UP000036356">
    <property type="component" value="Unassembled WGS sequence"/>
</dbReference>
<dbReference type="AlphaFoldDB" id="A0A0J1FTA6"/>
<dbReference type="PATRIC" id="fig|476652.3.peg.1409"/>
<feature type="transmembrane region" description="Helical" evidence="1">
    <location>
        <begin position="27"/>
        <end position="45"/>
    </location>
</feature>
<protein>
    <recommendedName>
        <fullName evidence="4">Integral membrane protein</fullName>
    </recommendedName>
</protein>
<evidence type="ECO:0000256" key="1">
    <source>
        <dbReference type="SAM" id="Phobius"/>
    </source>
</evidence>
<evidence type="ECO:0008006" key="4">
    <source>
        <dbReference type="Google" id="ProtNLM"/>
    </source>
</evidence>
<feature type="transmembrane region" description="Helical" evidence="1">
    <location>
        <begin position="126"/>
        <end position="144"/>
    </location>
</feature>
<evidence type="ECO:0000313" key="2">
    <source>
        <dbReference type="EMBL" id="KLU66705.1"/>
    </source>
</evidence>
<gene>
    <name evidence="2" type="ORF">DEAC_c13720</name>
</gene>
<accession>A0A0J1FTA6</accession>
<comment type="caution">
    <text evidence="2">The sequence shown here is derived from an EMBL/GenBank/DDBJ whole genome shotgun (WGS) entry which is preliminary data.</text>
</comment>
<sequence length="212" mass="24286">MNFPYGEWILLGITLVTFVEKQRSRWFFLKLLAIWLGGKVFELILGSSSVWHYHYARLAVILFVGGYAWKRARRRVWPLVSTSFVISIETLFLVNDPGVLPFSSWLFALALVSVAWLTAKTYWGTVLALVGSVLWDQGLERFVYEGILRHVDLPDPFIWNFGTLFLTVWAGLLLGLKWKADSREVRAIPASDSLISARDEGTFDLSKEQDLR</sequence>
<feature type="transmembrane region" description="Helical" evidence="1">
    <location>
        <begin position="51"/>
        <end position="69"/>
    </location>
</feature>